<reference evidence="1" key="1">
    <citation type="submission" date="2022-07" db="EMBL/GenBank/DDBJ databases">
        <title>Genome Sequence of Phlebia brevispora.</title>
        <authorList>
            <person name="Buettner E."/>
        </authorList>
    </citation>
    <scope>NUCLEOTIDE SEQUENCE</scope>
    <source>
        <strain evidence="1">MPL23</strain>
    </source>
</reference>
<name>A0ACC1SBB6_9APHY</name>
<evidence type="ECO:0000313" key="2">
    <source>
        <dbReference type="Proteomes" id="UP001148662"/>
    </source>
</evidence>
<accession>A0ACC1SBB6</accession>
<protein>
    <submittedName>
        <fullName evidence="1">Uncharacterized protein</fullName>
    </submittedName>
</protein>
<proteinExistence type="predicted"/>
<dbReference type="Proteomes" id="UP001148662">
    <property type="component" value="Unassembled WGS sequence"/>
</dbReference>
<gene>
    <name evidence="1" type="ORF">NM688_g6894</name>
</gene>
<sequence length="173" mass="18685">MIVGVFVPFFRAPVQATRLVPIRSTNFLQGQWCLLVAITQDALSQTVLTTLDEAVSSIGFAANAKIQATSREESDDSTVLTSTAAPFQLSSPRSLGPPTVPRMEIRACATPHDRTEKRSGALFAVRRLDAGKSPLTSVIYRELRYRDGLLLSSPGPRTGKGLSVLSFSFTVST</sequence>
<organism evidence="1 2">
    <name type="scientific">Phlebia brevispora</name>
    <dbReference type="NCBI Taxonomy" id="194682"/>
    <lineage>
        <taxon>Eukaryota</taxon>
        <taxon>Fungi</taxon>
        <taxon>Dikarya</taxon>
        <taxon>Basidiomycota</taxon>
        <taxon>Agaricomycotina</taxon>
        <taxon>Agaricomycetes</taxon>
        <taxon>Polyporales</taxon>
        <taxon>Meruliaceae</taxon>
        <taxon>Phlebia</taxon>
    </lineage>
</organism>
<dbReference type="EMBL" id="JANHOG010001503">
    <property type="protein sequence ID" value="KAJ3536008.1"/>
    <property type="molecule type" value="Genomic_DNA"/>
</dbReference>
<evidence type="ECO:0000313" key="1">
    <source>
        <dbReference type="EMBL" id="KAJ3536008.1"/>
    </source>
</evidence>
<keyword evidence="2" id="KW-1185">Reference proteome</keyword>
<comment type="caution">
    <text evidence="1">The sequence shown here is derived from an EMBL/GenBank/DDBJ whole genome shotgun (WGS) entry which is preliminary data.</text>
</comment>